<evidence type="ECO:0000259" key="1">
    <source>
        <dbReference type="Pfam" id="PF09743"/>
    </source>
</evidence>
<reference evidence="2 3" key="2">
    <citation type="submission" date="2018-11" db="EMBL/GenBank/DDBJ databases">
        <authorList>
            <consortium name="Pathogen Informatics"/>
        </authorList>
    </citation>
    <scope>NUCLEOTIDE SEQUENCE [LARGE SCALE GENOMIC DNA]</scope>
</reference>
<name>A0A0R3WLI0_HYDTA</name>
<dbReference type="PANTHER" id="PTHR31057:SF0">
    <property type="entry name" value="E3 UFM1-PROTEIN LIGASE 1"/>
    <property type="match status" value="1"/>
</dbReference>
<dbReference type="GO" id="GO:0032434">
    <property type="term" value="P:regulation of proteasomal ubiquitin-dependent protein catabolic process"/>
    <property type="evidence" value="ECO:0007669"/>
    <property type="project" value="TreeGrafter"/>
</dbReference>
<dbReference type="Proteomes" id="UP000274429">
    <property type="component" value="Unassembled WGS sequence"/>
</dbReference>
<dbReference type="GO" id="GO:0061666">
    <property type="term" value="F:UFM1 ligase activity"/>
    <property type="evidence" value="ECO:0007669"/>
    <property type="project" value="InterPro"/>
</dbReference>
<dbReference type="GO" id="GO:1990592">
    <property type="term" value="P:protein K69-linked ufmylation"/>
    <property type="evidence" value="ECO:0007669"/>
    <property type="project" value="TreeGrafter"/>
</dbReference>
<protein>
    <submittedName>
        <fullName evidence="4">DUF4332 domain-containing protein</fullName>
    </submittedName>
</protein>
<evidence type="ECO:0000313" key="3">
    <source>
        <dbReference type="Proteomes" id="UP000274429"/>
    </source>
</evidence>
<dbReference type="InterPro" id="IPR018611">
    <property type="entry name" value="Ufl1"/>
</dbReference>
<sequence>MSNWSEIRNLAEKLRSVQSAGSTHYLSERICVDIVSYLINSGRLRLIRSVDGRAFLTENELFKEIVEELAAHRGRVSLLELSKSLEMECSIIELHVSKLLSNHCEYLDDQCLLIAGELMTKSFVRRITEEIRDRLEFRGVMSMIDLVRIYNFAPQFLASIISDHSGVLFDVSRDGDKLYTNLYLDKQESKILGYLSAVITPTSLIDCGSKLDIPPKVLSRLTGTLISVGKLKGALTAGKSIYTPLCYRKAQDAFVSDFVKQNGYVDWAIVQRVGIPDPSSYLRSRFPSAIHTKGFAIC</sequence>
<dbReference type="AlphaFoldDB" id="A0A0R3WLI0"/>
<feature type="domain" description="E3 UFM1-protein ligase 1-like N-terminal" evidence="1">
    <location>
        <begin position="6"/>
        <end position="282"/>
    </location>
</feature>
<dbReference type="PANTHER" id="PTHR31057">
    <property type="entry name" value="E3 UFM1-PROTEIN LIGASE 1"/>
    <property type="match status" value="1"/>
</dbReference>
<evidence type="ECO:0000313" key="4">
    <source>
        <dbReference type="WBParaSite" id="TTAC_0000161801-mRNA-1"/>
    </source>
</evidence>
<reference evidence="4" key="1">
    <citation type="submission" date="2017-02" db="UniProtKB">
        <authorList>
            <consortium name="WormBaseParasite"/>
        </authorList>
    </citation>
    <scope>IDENTIFICATION</scope>
</reference>
<accession>A0A0R3WLI0</accession>
<dbReference type="EMBL" id="UYWX01000400">
    <property type="protein sequence ID" value="VDM18276.1"/>
    <property type="molecule type" value="Genomic_DNA"/>
</dbReference>
<dbReference type="InterPro" id="IPR056579">
    <property type="entry name" value="Ufl1_N"/>
</dbReference>
<dbReference type="WBParaSite" id="TTAC_0000161801-mRNA-1">
    <property type="protein sequence ID" value="TTAC_0000161801-mRNA-1"/>
    <property type="gene ID" value="TTAC_0000161801"/>
</dbReference>
<evidence type="ECO:0000313" key="2">
    <source>
        <dbReference type="EMBL" id="VDM18276.1"/>
    </source>
</evidence>
<dbReference type="STRING" id="6205.A0A0R3WLI0"/>
<dbReference type="Pfam" id="PF09743">
    <property type="entry name" value="E3_UFM1_ligase"/>
    <property type="match status" value="1"/>
</dbReference>
<dbReference type="GO" id="GO:0034976">
    <property type="term" value="P:response to endoplasmic reticulum stress"/>
    <property type="evidence" value="ECO:0007669"/>
    <property type="project" value="TreeGrafter"/>
</dbReference>
<dbReference type="OrthoDB" id="10258297at2759"/>
<keyword evidence="3" id="KW-1185">Reference proteome</keyword>
<proteinExistence type="predicted"/>
<organism evidence="4">
    <name type="scientific">Hydatigena taeniaeformis</name>
    <name type="common">Feline tapeworm</name>
    <name type="synonym">Taenia taeniaeformis</name>
    <dbReference type="NCBI Taxonomy" id="6205"/>
    <lineage>
        <taxon>Eukaryota</taxon>
        <taxon>Metazoa</taxon>
        <taxon>Spiralia</taxon>
        <taxon>Lophotrochozoa</taxon>
        <taxon>Platyhelminthes</taxon>
        <taxon>Cestoda</taxon>
        <taxon>Eucestoda</taxon>
        <taxon>Cyclophyllidea</taxon>
        <taxon>Taeniidae</taxon>
        <taxon>Hydatigera</taxon>
    </lineage>
</organism>
<gene>
    <name evidence="2" type="ORF">TTAC_LOCUS1605</name>
</gene>
<dbReference type="GO" id="GO:0005789">
    <property type="term" value="C:endoplasmic reticulum membrane"/>
    <property type="evidence" value="ECO:0007669"/>
    <property type="project" value="TreeGrafter"/>
</dbReference>